<organism evidence="1 2">
    <name type="scientific">Clostridium frigidicarnis</name>
    <dbReference type="NCBI Taxonomy" id="84698"/>
    <lineage>
        <taxon>Bacteria</taxon>
        <taxon>Bacillati</taxon>
        <taxon>Bacillota</taxon>
        <taxon>Clostridia</taxon>
        <taxon>Eubacteriales</taxon>
        <taxon>Clostridiaceae</taxon>
        <taxon>Clostridium</taxon>
    </lineage>
</organism>
<dbReference type="EMBL" id="FOKI01000031">
    <property type="protein sequence ID" value="SFB34100.1"/>
    <property type="molecule type" value="Genomic_DNA"/>
</dbReference>
<dbReference type="OrthoDB" id="308037at2"/>
<dbReference type="InterPro" id="IPR010254">
    <property type="entry name" value="B12-dep_deHydtase_bsu"/>
</dbReference>
<dbReference type="SUPFAM" id="SSF52968">
    <property type="entry name" value="B12-dependent dehydatase associated subunit"/>
    <property type="match status" value="1"/>
</dbReference>
<dbReference type="STRING" id="84698.SAMN04488528_103113"/>
<dbReference type="PIRSF" id="PIRSF011503">
    <property type="entry name" value="DdrB_PduH"/>
    <property type="match status" value="1"/>
</dbReference>
<dbReference type="Pfam" id="PF02288">
    <property type="entry name" value="Dehydratase_MU"/>
    <property type="match status" value="1"/>
</dbReference>
<protein>
    <submittedName>
        <fullName evidence="1">Dehydratase medium subunit</fullName>
    </submittedName>
</protein>
<dbReference type="InterPro" id="IPR009192">
    <property type="entry name" value="Diol/glycerol_deHydtase_re_ssu"/>
</dbReference>
<gene>
    <name evidence="1" type="ORF">SAMN04488528_103113</name>
</gene>
<dbReference type="Gene3D" id="3.40.50.10150">
    <property type="entry name" value="B12-dependent dehydatase associated subunit"/>
    <property type="match status" value="1"/>
</dbReference>
<reference evidence="1 2" key="1">
    <citation type="submission" date="2016-10" db="EMBL/GenBank/DDBJ databases">
        <authorList>
            <person name="de Groot N.N."/>
        </authorList>
    </citation>
    <scope>NUCLEOTIDE SEQUENCE [LARGE SCALE GENOMIC DNA]</scope>
    <source>
        <strain evidence="1 2">DSM 12271</strain>
    </source>
</reference>
<accession>A0A1I1ACB0</accession>
<name>A0A1I1ACB0_9CLOT</name>
<dbReference type="AlphaFoldDB" id="A0A1I1ACB0"/>
<evidence type="ECO:0000313" key="1">
    <source>
        <dbReference type="EMBL" id="SFB34100.1"/>
    </source>
</evidence>
<keyword evidence="2" id="KW-1185">Reference proteome</keyword>
<sequence>MMMRYFEYDVPSVFLYYSSDLEDLTKFNEILWGIEEEGIPCDVVCKEEHLNSEELSHTASQSSKLSVGIGVDGTGKVTLTYNKLKKDKPLFTINLNNDVTLLRALGANAGRLVKGIAFKEL</sequence>
<dbReference type="InterPro" id="IPR003208">
    <property type="entry name" value="Dehydtase/Dehydtase_re"/>
</dbReference>
<dbReference type="Proteomes" id="UP000198619">
    <property type="component" value="Unassembled WGS sequence"/>
</dbReference>
<evidence type="ECO:0000313" key="2">
    <source>
        <dbReference type="Proteomes" id="UP000198619"/>
    </source>
</evidence>
<proteinExistence type="predicted"/>
<dbReference type="RefSeq" id="WP_090042541.1">
    <property type="nucleotide sequence ID" value="NZ_FOKI01000031.1"/>
</dbReference>